<gene>
    <name evidence="2" type="ORF">GGP83_003097</name>
</gene>
<accession>A0A9X2ZTZ7</accession>
<dbReference type="EMBL" id="JANUBB010000016">
    <property type="protein sequence ID" value="MCS3953122.1"/>
    <property type="molecule type" value="Genomic_DNA"/>
</dbReference>
<name>A0A9X2ZTZ7_9BACT</name>
<evidence type="ECO:0000313" key="3">
    <source>
        <dbReference type="Proteomes" id="UP001155010"/>
    </source>
</evidence>
<protein>
    <recommendedName>
        <fullName evidence="4">DUF932 domain-containing protein</fullName>
    </recommendedName>
</protein>
<evidence type="ECO:0000313" key="2">
    <source>
        <dbReference type="EMBL" id="MCS3953122.1"/>
    </source>
</evidence>
<dbReference type="Proteomes" id="UP001155010">
    <property type="component" value="Unassembled WGS sequence"/>
</dbReference>
<reference evidence="2" key="1">
    <citation type="submission" date="2022-08" db="EMBL/GenBank/DDBJ databases">
        <title>Genomic Encyclopedia of Type Strains, Phase V (KMG-V): Genome sequencing to study the core and pangenomes of soil and plant-associated prokaryotes.</title>
        <authorList>
            <person name="Whitman W."/>
        </authorList>
    </citation>
    <scope>NUCLEOTIDE SEQUENCE</scope>
    <source>
        <strain evidence="2">SP2017</strain>
    </source>
</reference>
<dbReference type="InterPro" id="IPR026325">
    <property type="entry name" value="DUF932"/>
</dbReference>
<sequence length="381" mass="44073">MTRSRFDLEDLFFPVEFRPVYFKTKDEENSPGNQSAATSRSAGGTAESDSSPEEPSDVQKRLMELPEDEVLEENGQESTPEQDGQIEPISRYKAIVDCEREYVFKVVSESYELITNQEAVDIGERAYGKLFPDASNHGNFNTLSVIAPGTRAHCHIDLVHESFDFAVWEQDEYIPYLRVTNSYNSTHALKYRIGFVRKACTNGVIFDDEVVNVNLPHTRSKLEGEDVSEVVELEADVERLRKLEENFVDYLKQLQEIRVPKLYTSPVAARALDLDFGVDSDDEDRRERERRKAKEFNREIQTRVDRYYPDLGPNAYAMFNVISDYATHREKAKERLRINTFQRRTGDWIRDFIGQQDDPHFGLDSYVEEELEMFRTAQALG</sequence>
<dbReference type="Pfam" id="PF06067">
    <property type="entry name" value="DUF932"/>
    <property type="match status" value="1"/>
</dbReference>
<feature type="region of interest" description="Disordered" evidence="1">
    <location>
        <begin position="23"/>
        <end position="65"/>
    </location>
</feature>
<evidence type="ECO:0000256" key="1">
    <source>
        <dbReference type="SAM" id="MobiDB-lite"/>
    </source>
</evidence>
<evidence type="ECO:0008006" key="4">
    <source>
        <dbReference type="Google" id="ProtNLM"/>
    </source>
</evidence>
<organism evidence="2 3">
    <name type="scientific">Salinibacter ruber</name>
    <dbReference type="NCBI Taxonomy" id="146919"/>
    <lineage>
        <taxon>Bacteria</taxon>
        <taxon>Pseudomonadati</taxon>
        <taxon>Rhodothermota</taxon>
        <taxon>Rhodothermia</taxon>
        <taxon>Rhodothermales</taxon>
        <taxon>Salinibacteraceae</taxon>
        <taxon>Salinibacter</taxon>
    </lineage>
</organism>
<dbReference type="RefSeq" id="WP_259082467.1">
    <property type="nucleotide sequence ID" value="NZ_JANUBB010000016.1"/>
</dbReference>
<proteinExistence type="predicted"/>
<feature type="compositionally biased region" description="Low complexity" evidence="1">
    <location>
        <begin position="35"/>
        <end position="49"/>
    </location>
</feature>
<dbReference type="AlphaFoldDB" id="A0A9X2ZTZ7"/>
<comment type="caution">
    <text evidence="2">The sequence shown here is derived from an EMBL/GenBank/DDBJ whole genome shotgun (WGS) entry which is preliminary data.</text>
</comment>